<name>H2B0U3_KAZAF</name>
<accession>H2B0U3</accession>
<feature type="region of interest" description="Disordered" evidence="1">
    <location>
        <begin position="445"/>
        <end position="490"/>
    </location>
</feature>
<dbReference type="RefSeq" id="XP_003959378.1">
    <property type="nucleotide sequence ID" value="XM_003959329.1"/>
</dbReference>
<gene>
    <name evidence="5" type="primary">KAFR0J01790</name>
    <name evidence="5" type="ORF">KAFR_0J01790</name>
</gene>
<keyword evidence="2" id="KW-0812">Transmembrane</keyword>
<dbReference type="eggNOG" id="ENOG502QURR">
    <property type="taxonomic scope" value="Eukaryota"/>
</dbReference>
<feature type="region of interest" description="Disordered" evidence="1">
    <location>
        <begin position="701"/>
        <end position="744"/>
    </location>
</feature>
<dbReference type="GO" id="GO:0000144">
    <property type="term" value="C:cellular bud neck septin ring"/>
    <property type="evidence" value="ECO:0007669"/>
    <property type="project" value="EnsemblFungi"/>
</dbReference>
<dbReference type="GO" id="GO:0005509">
    <property type="term" value="F:calcium ion binding"/>
    <property type="evidence" value="ECO:0007669"/>
    <property type="project" value="InterPro"/>
</dbReference>
<evidence type="ECO:0000256" key="1">
    <source>
        <dbReference type="SAM" id="MobiDB-lite"/>
    </source>
</evidence>
<evidence type="ECO:0000256" key="3">
    <source>
        <dbReference type="SAM" id="SignalP"/>
    </source>
</evidence>
<protein>
    <recommendedName>
        <fullName evidence="4">Dystroglycan-type cadherin-like domain-containing protein</fullName>
    </recommendedName>
</protein>
<reference evidence="5 6" key="1">
    <citation type="journal article" date="2011" name="Proc. Natl. Acad. Sci. U.S.A.">
        <title>Evolutionary erosion of yeast sex chromosomes by mating-type switching accidents.</title>
        <authorList>
            <person name="Gordon J.L."/>
            <person name="Armisen D."/>
            <person name="Proux-Wera E."/>
            <person name="Oheigeartaigh S.S."/>
            <person name="Byrne K.P."/>
            <person name="Wolfe K.H."/>
        </authorList>
    </citation>
    <scope>NUCLEOTIDE SEQUENCE [LARGE SCALE GENOMIC DNA]</scope>
    <source>
        <strain evidence="6">ATCC 22294 / BCRC 22015 / CBS 2517 / CECT 1963 / NBRC 1671 / NRRL Y-8276</strain>
    </source>
</reference>
<feature type="domain" description="Dystroglycan-type cadherin-like" evidence="4">
    <location>
        <begin position="348"/>
        <end position="446"/>
    </location>
</feature>
<dbReference type="HOGENOM" id="CLU_017550_1_0_1"/>
<dbReference type="Gene3D" id="2.60.40.10">
    <property type="entry name" value="Immunoglobulins"/>
    <property type="match status" value="3"/>
</dbReference>
<feature type="signal peptide" evidence="3">
    <location>
        <begin position="1"/>
        <end position="25"/>
    </location>
</feature>
<dbReference type="GeneID" id="13883893"/>
<feature type="domain" description="Dystroglycan-type cadherin-like" evidence="4">
    <location>
        <begin position="28"/>
        <end position="134"/>
    </location>
</feature>
<keyword evidence="2" id="KW-0472">Membrane</keyword>
<dbReference type="InterPro" id="IPR006644">
    <property type="entry name" value="Cadg"/>
</dbReference>
<evidence type="ECO:0000313" key="5">
    <source>
        <dbReference type="EMBL" id="CCF60243.1"/>
    </source>
</evidence>
<dbReference type="GO" id="GO:0007120">
    <property type="term" value="P:axial cellular bud site selection"/>
    <property type="evidence" value="ECO:0007669"/>
    <property type="project" value="EnsemblFungi"/>
</dbReference>
<feature type="compositionally biased region" description="Basic and acidic residues" evidence="1">
    <location>
        <begin position="717"/>
        <end position="736"/>
    </location>
</feature>
<dbReference type="OrthoDB" id="41532at2759"/>
<dbReference type="InterPro" id="IPR015919">
    <property type="entry name" value="Cadherin-like_sf"/>
</dbReference>
<sequence>MLNIISHNCLISLLICLLVAKLSMAQPYEAYPVNKQLPPIARIDETFSFTISNDTYLSEIDKNVQIVYDAYNLPSWLSFDSSSRTFTGTPSSSFLENDESTRYFNFTLQGTDPDDTQSLNVTYQLVVSNQSSVEIASNFNLLALLKNYGNTNGKDGLILSPYEVFNVTFDRSTFTNDTLITEIYGRSYQYNAPLPNWLSFDATTLKFSGTAPVVNSDIAPEMYYPLVLIASEIEGYSSCEVEFQLIVGGHQLTTSIQNTILINVTDSGSFDYDIPLNYVYLDDVAINSTGLGSIELLDAPSWVTLNNTTLSGTMANDSSTGNFSVAVYDIYEDVIYLNFEVESTSDLFAVSSLPNINATRGEWFEYTFLPSQFTDFSDTNVSITFTNTSQSHSWLSFMSSNLTMQGETPSDLEQLNVGLIASKGSKSQELDFQIIGMNAIASKNSTNSTTNHTLSHTSASSSTISSSNGATSATRSSSASATASGTVSGISTKKNNKKTIAIACGVAIPVGVIIILIILILLWRTRKQNRKDEDKEKNVANPSLGNPTITPVNNPFDDSDTDDGEGKNINMLNAIKLDESSSSESDASTLREKKASSQIYNDLYSEDNNEALLPNSGDRQKRNTEFTLRDGSSSIYIDSEALTRKSWRFNPDNNMDKRDSSFSLNTVSTAEFLNTEIKNNQELPKDPRKSSLGLRDSVFMDRSTNENNVVPNRGSTVRKDSTLEPLREEQDKHNSESKTPTTVSTESLDDFIPIKKGNEYKWVQINEPNRRPSQKRFVSLDENSHIDVGQSFDIEGEIPERI</sequence>
<proteinExistence type="predicted"/>
<feature type="chain" id="PRO_5003559481" description="Dystroglycan-type cadherin-like domain-containing protein" evidence="3">
    <location>
        <begin position="26"/>
        <end position="802"/>
    </location>
</feature>
<feature type="region of interest" description="Disordered" evidence="1">
    <location>
        <begin position="530"/>
        <end position="568"/>
    </location>
</feature>
<dbReference type="SMART" id="SM00736">
    <property type="entry name" value="CADG"/>
    <property type="match status" value="3"/>
</dbReference>
<evidence type="ECO:0000313" key="6">
    <source>
        <dbReference type="Proteomes" id="UP000005220"/>
    </source>
</evidence>
<dbReference type="KEGG" id="kaf:KAFR_0J01790"/>
<organism evidence="5 6">
    <name type="scientific">Kazachstania africana (strain ATCC 22294 / BCRC 22015 / CBS 2517 / CECT 1963 / NBRC 1671 / NRRL Y-8276)</name>
    <name type="common">Yeast</name>
    <name type="synonym">Kluyveromyces africanus</name>
    <dbReference type="NCBI Taxonomy" id="1071382"/>
    <lineage>
        <taxon>Eukaryota</taxon>
        <taxon>Fungi</taxon>
        <taxon>Dikarya</taxon>
        <taxon>Ascomycota</taxon>
        <taxon>Saccharomycotina</taxon>
        <taxon>Saccharomycetes</taxon>
        <taxon>Saccharomycetales</taxon>
        <taxon>Saccharomycetaceae</taxon>
        <taxon>Kazachstania</taxon>
    </lineage>
</organism>
<dbReference type="EMBL" id="HE650830">
    <property type="protein sequence ID" value="CCF60243.1"/>
    <property type="molecule type" value="Genomic_DNA"/>
</dbReference>
<keyword evidence="6" id="KW-1185">Reference proteome</keyword>
<evidence type="ECO:0000256" key="2">
    <source>
        <dbReference type="SAM" id="Phobius"/>
    </source>
</evidence>
<dbReference type="FunCoup" id="H2B0U3">
    <property type="interactions" value="49"/>
</dbReference>
<feature type="transmembrane region" description="Helical" evidence="2">
    <location>
        <begin position="500"/>
        <end position="523"/>
    </location>
</feature>
<dbReference type="Pfam" id="PF05345">
    <property type="entry name" value="He_PIG"/>
    <property type="match status" value="2"/>
</dbReference>
<dbReference type="SUPFAM" id="SSF49313">
    <property type="entry name" value="Cadherin-like"/>
    <property type="match status" value="3"/>
</dbReference>
<evidence type="ECO:0000259" key="4">
    <source>
        <dbReference type="SMART" id="SM00736"/>
    </source>
</evidence>
<feature type="compositionally biased region" description="Polar residues" evidence="1">
    <location>
        <begin position="705"/>
        <end position="715"/>
    </location>
</feature>
<dbReference type="Proteomes" id="UP000005220">
    <property type="component" value="Chromosome 10"/>
</dbReference>
<dbReference type="GO" id="GO:0000131">
    <property type="term" value="C:incipient cellular bud site"/>
    <property type="evidence" value="ECO:0007669"/>
    <property type="project" value="EnsemblFungi"/>
</dbReference>
<dbReference type="InterPro" id="IPR013783">
    <property type="entry name" value="Ig-like_fold"/>
</dbReference>
<dbReference type="GO" id="GO:0005886">
    <property type="term" value="C:plasma membrane"/>
    <property type="evidence" value="ECO:0007669"/>
    <property type="project" value="EnsemblFungi"/>
</dbReference>
<keyword evidence="2" id="KW-1133">Transmembrane helix</keyword>
<feature type="compositionally biased region" description="Polar residues" evidence="1">
    <location>
        <begin position="540"/>
        <end position="553"/>
    </location>
</feature>
<feature type="domain" description="Dystroglycan-type cadherin-like" evidence="4">
    <location>
        <begin position="149"/>
        <end position="254"/>
    </location>
</feature>
<dbReference type="STRING" id="1071382.H2B0U3"/>
<keyword evidence="3" id="KW-0732">Signal</keyword>
<feature type="region of interest" description="Disordered" evidence="1">
    <location>
        <begin position="573"/>
        <end position="592"/>
    </location>
</feature>
<dbReference type="InParanoid" id="H2B0U3"/>
<dbReference type="AlphaFoldDB" id="H2B0U3"/>